<dbReference type="Gene3D" id="3.40.50.1380">
    <property type="entry name" value="Methylglyoxal synthase-like domain"/>
    <property type="match status" value="1"/>
</dbReference>
<evidence type="ECO:0000256" key="3">
    <source>
        <dbReference type="ARBA" id="ARBA00007667"/>
    </source>
</evidence>
<dbReference type="SUPFAM" id="SSF52335">
    <property type="entry name" value="Methylglyoxal synthase-like"/>
    <property type="match status" value="1"/>
</dbReference>
<dbReference type="HAMAP" id="MF_00139">
    <property type="entry name" value="PurH"/>
    <property type="match status" value="1"/>
</dbReference>
<dbReference type="PANTHER" id="PTHR11692">
    <property type="entry name" value="BIFUNCTIONAL PURINE BIOSYNTHESIS PROTEIN PURH"/>
    <property type="match status" value="1"/>
</dbReference>
<dbReference type="InterPro" id="IPR036914">
    <property type="entry name" value="MGS-like_dom_sf"/>
</dbReference>
<dbReference type="InterPro" id="IPR016193">
    <property type="entry name" value="Cytidine_deaminase-like"/>
</dbReference>
<evidence type="ECO:0000256" key="6">
    <source>
        <dbReference type="ARBA" id="ARBA00022801"/>
    </source>
</evidence>
<dbReference type="CDD" id="cd01421">
    <property type="entry name" value="IMPCH"/>
    <property type="match status" value="1"/>
</dbReference>
<dbReference type="eggNOG" id="COG0138">
    <property type="taxonomic scope" value="Bacteria"/>
</dbReference>
<evidence type="ECO:0000256" key="4">
    <source>
        <dbReference type="ARBA" id="ARBA00022679"/>
    </source>
</evidence>
<evidence type="ECO:0000313" key="13">
    <source>
        <dbReference type="Proteomes" id="UP000027946"/>
    </source>
</evidence>
<dbReference type="EMBL" id="JJMM01000020">
    <property type="protein sequence ID" value="KDR94396.1"/>
    <property type="molecule type" value="Genomic_DNA"/>
</dbReference>
<evidence type="ECO:0000256" key="5">
    <source>
        <dbReference type="ARBA" id="ARBA00022755"/>
    </source>
</evidence>
<evidence type="ECO:0000256" key="2">
    <source>
        <dbReference type="ARBA" id="ARBA00004954"/>
    </source>
</evidence>
<evidence type="ECO:0000256" key="7">
    <source>
        <dbReference type="ARBA" id="ARBA00023268"/>
    </source>
</evidence>
<dbReference type="PIRSF" id="PIRSF000414">
    <property type="entry name" value="AICARFT_IMPCHas"/>
    <property type="match status" value="1"/>
</dbReference>
<dbReference type="InterPro" id="IPR002695">
    <property type="entry name" value="PurH-like"/>
</dbReference>
<dbReference type="PROSITE" id="PS51855">
    <property type="entry name" value="MGS"/>
    <property type="match status" value="1"/>
</dbReference>
<organism evidence="12 13">
    <name type="scientific">Peptoclostridium litorale DSM 5388</name>
    <dbReference type="NCBI Taxonomy" id="1121324"/>
    <lineage>
        <taxon>Bacteria</taxon>
        <taxon>Bacillati</taxon>
        <taxon>Bacillota</taxon>
        <taxon>Clostridia</taxon>
        <taxon>Peptostreptococcales</taxon>
        <taxon>Peptoclostridiaceae</taxon>
        <taxon>Peptoclostridium</taxon>
    </lineage>
</organism>
<comment type="similarity">
    <text evidence="3 10">Belongs to the PurH family.</text>
</comment>
<dbReference type="EC" id="2.1.2.3" evidence="10"/>
<dbReference type="FunFam" id="3.40.140.20:FF:000001">
    <property type="entry name" value="Bifunctional purine biosynthesis protein PurH"/>
    <property type="match status" value="1"/>
</dbReference>
<evidence type="ECO:0000256" key="9">
    <source>
        <dbReference type="ARBA" id="ARBA00050687"/>
    </source>
</evidence>
<dbReference type="SMART" id="SM00798">
    <property type="entry name" value="AICARFT_IMPCHas"/>
    <property type="match status" value="1"/>
</dbReference>
<dbReference type="GO" id="GO:0004643">
    <property type="term" value="F:phosphoribosylaminoimidazolecarboxamide formyltransferase activity"/>
    <property type="evidence" value="ECO:0007669"/>
    <property type="project" value="UniProtKB-UniRule"/>
</dbReference>
<dbReference type="OrthoDB" id="9802065at2"/>
<proteinExistence type="inferred from homology"/>
<dbReference type="NCBIfam" id="NF002049">
    <property type="entry name" value="PRK00881.1"/>
    <property type="match status" value="1"/>
</dbReference>
<keyword evidence="13" id="KW-1185">Reference proteome</keyword>
<dbReference type="GO" id="GO:0005829">
    <property type="term" value="C:cytosol"/>
    <property type="evidence" value="ECO:0007669"/>
    <property type="project" value="TreeGrafter"/>
</dbReference>
<keyword evidence="5 10" id="KW-0658">Purine biosynthesis</keyword>
<keyword evidence="6 10" id="KW-0378">Hydrolase</keyword>
<dbReference type="InterPro" id="IPR011607">
    <property type="entry name" value="MGS-like_dom"/>
</dbReference>
<keyword evidence="7 10" id="KW-0511">Multifunctional enzyme</keyword>
<comment type="domain">
    <text evidence="10">The IMP cyclohydrolase activity resides in the N-terminal region.</text>
</comment>
<dbReference type="FunFam" id="3.40.50.1380:FF:000001">
    <property type="entry name" value="Bifunctional purine biosynthesis protein PurH"/>
    <property type="match status" value="1"/>
</dbReference>
<dbReference type="GO" id="GO:0003937">
    <property type="term" value="F:IMP cyclohydrolase activity"/>
    <property type="evidence" value="ECO:0007669"/>
    <property type="project" value="UniProtKB-UniRule"/>
</dbReference>
<evidence type="ECO:0000259" key="11">
    <source>
        <dbReference type="PROSITE" id="PS51855"/>
    </source>
</evidence>
<dbReference type="InterPro" id="IPR024051">
    <property type="entry name" value="AICAR_Tfase_dup_dom_sf"/>
</dbReference>
<dbReference type="PANTHER" id="PTHR11692:SF0">
    <property type="entry name" value="BIFUNCTIONAL PURINE BIOSYNTHESIS PROTEIN ATIC"/>
    <property type="match status" value="1"/>
</dbReference>
<dbReference type="Proteomes" id="UP000027946">
    <property type="component" value="Unassembled WGS sequence"/>
</dbReference>
<comment type="pathway">
    <text evidence="1 10">Purine metabolism; IMP biosynthesis via de novo pathway; IMP from 5-formamido-1-(5-phospho-D-ribosyl)imidazole-4-carboxamide: step 1/1.</text>
</comment>
<dbReference type="SUPFAM" id="SSF53927">
    <property type="entry name" value="Cytidine deaminase-like"/>
    <property type="match status" value="1"/>
</dbReference>
<evidence type="ECO:0000256" key="1">
    <source>
        <dbReference type="ARBA" id="ARBA00004844"/>
    </source>
</evidence>
<dbReference type="RefSeq" id="WP_038267007.1">
    <property type="nucleotide sequence ID" value="NZ_FSRH01000012.1"/>
</dbReference>
<dbReference type="UniPathway" id="UPA00074">
    <property type="reaction ID" value="UER00133"/>
</dbReference>
<accession>A0A069RBH1</accession>
<comment type="pathway">
    <text evidence="2 10">Purine metabolism; IMP biosynthesis via de novo pathway; 5-formamido-1-(5-phospho-D-ribosyl)imidazole-4-carboxamide from 5-amino-1-(5-phospho-D-ribosyl)imidazole-4-carboxamide (10-formyl THF route): step 1/1.</text>
</comment>
<evidence type="ECO:0000256" key="10">
    <source>
        <dbReference type="HAMAP-Rule" id="MF_00139"/>
    </source>
</evidence>
<gene>
    <name evidence="10 12" type="primary">purH</name>
    <name evidence="12" type="ORF">CLIT_20c00410</name>
</gene>
<dbReference type="Pfam" id="PF01808">
    <property type="entry name" value="AICARFT_IMPCHas"/>
    <property type="match status" value="1"/>
</dbReference>
<evidence type="ECO:0000256" key="8">
    <source>
        <dbReference type="ARBA" id="ARBA00050488"/>
    </source>
</evidence>
<dbReference type="NCBIfam" id="TIGR00355">
    <property type="entry name" value="purH"/>
    <property type="match status" value="1"/>
</dbReference>
<keyword evidence="4 10" id="KW-0808">Transferase</keyword>
<sequence>MANKRALISVTDKTGIVEFGKELEKLGYEIISTGNTHKMLSEAGVNAIQIDQLTGFPEILDGRVKTLNPYVHGGILYRRDIKEHVETVEKLEIKSIDMVVVNLYNFEGCLKSGAGMEDMIENIDIGGPSMIRSAAKNYRDVIIVTDPSDYGLIIESLKEGELSQEERLNLSYKAFSLTAHYDSIISNYFMELVGDRHPKYLNLTFEKEEELRYGENPHQKGSLYKENFVLDTKLDFEQLHGKQLSFNNINDLNAALEILREFEGGENIASVAIKHANPCGVGIGKDSFESFKKAYEADKTSIFGGIIGINSTVDLNTAELLSEIFFEIIAAYDFTDEALEVLKAKKNLRILKLKDLSPKTRGYDFKYLDGKLLAQDKDEKLYEDFKTVTQTVPTKAQIDDMVFGMKIVKHMKSNAIAIVKDGMTIALGPGQTSRIWALENAIGNNKEKDFEGAVLASDAFFPFDDCVRFAAEYGIKAIIQPGGSVKDQDSIDACDELSIAMVFSGIRHFKH</sequence>
<dbReference type="EC" id="3.5.4.10" evidence="10"/>
<dbReference type="AlphaFoldDB" id="A0A069RBH1"/>
<evidence type="ECO:0000313" key="12">
    <source>
        <dbReference type="EMBL" id="KDR94396.1"/>
    </source>
</evidence>
<dbReference type="STRING" id="1121324.CLIT_20c00410"/>
<reference evidence="12 13" key="1">
    <citation type="submission" date="2014-03" db="EMBL/GenBank/DDBJ databases">
        <title>Genome sequence of Clostridium litorale W6, DSM 5388.</title>
        <authorList>
            <person name="Poehlein A."/>
            <person name="Jagirdar A."/>
            <person name="Khonsari B."/>
            <person name="Chibani C.M."/>
            <person name="Gutierrez Gutierrez D.A."/>
            <person name="Davydova E."/>
            <person name="Alghaithi H.S."/>
            <person name="Nair K.P."/>
            <person name="Dhamotharan K."/>
            <person name="Chandran L."/>
            <person name="G W."/>
            <person name="Daniel R."/>
        </authorList>
    </citation>
    <scope>NUCLEOTIDE SEQUENCE [LARGE SCALE GENOMIC DNA]</scope>
    <source>
        <strain evidence="12 13">W6</strain>
    </source>
</reference>
<name>A0A069RBH1_PEPLI</name>
<dbReference type="Pfam" id="PF02142">
    <property type="entry name" value="MGS"/>
    <property type="match status" value="1"/>
</dbReference>
<comment type="catalytic activity">
    <reaction evidence="8 10">
        <text>(6R)-10-formyltetrahydrofolate + 5-amino-1-(5-phospho-beta-D-ribosyl)imidazole-4-carboxamide = 5-formamido-1-(5-phospho-D-ribosyl)imidazole-4-carboxamide + (6S)-5,6,7,8-tetrahydrofolate</text>
        <dbReference type="Rhea" id="RHEA:22192"/>
        <dbReference type="ChEBI" id="CHEBI:57453"/>
        <dbReference type="ChEBI" id="CHEBI:58467"/>
        <dbReference type="ChEBI" id="CHEBI:58475"/>
        <dbReference type="ChEBI" id="CHEBI:195366"/>
        <dbReference type="EC" id="2.1.2.3"/>
    </reaction>
</comment>
<feature type="domain" description="MGS-like" evidence="11">
    <location>
        <begin position="1"/>
        <end position="145"/>
    </location>
</feature>
<dbReference type="SMART" id="SM00851">
    <property type="entry name" value="MGS"/>
    <property type="match status" value="1"/>
</dbReference>
<dbReference type="Gene3D" id="3.40.140.20">
    <property type="match status" value="2"/>
</dbReference>
<protein>
    <recommendedName>
        <fullName evidence="10">Bifunctional purine biosynthesis protein PurH</fullName>
    </recommendedName>
    <domain>
        <recommendedName>
            <fullName evidence="10">Phosphoribosylaminoimidazolecarboxamide formyltransferase</fullName>
            <ecNumber evidence="10">2.1.2.3</ecNumber>
        </recommendedName>
        <alternativeName>
            <fullName evidence="10">AICAR transformylase</fullName>
        </alternativeName>
    </domain>
    <domain>
        <recommendedName>
            <fullName evidence="10">IMP cyclohydrolase</fullName>
            <ecNumber evidence="10">3.5.4.10</ecNumber>
        </recommendedName>
        <alternativeName>
            <fullName evidence="10">ATIC</fullName>
        </alternativeName>
        <alternativeName>
            <fullName evidence="10">IMP synthase</fullName>
        </alternativeName>
        <alternativeName>
            <fullName evidence="10">Inosinicase</fullName>
        </alternativeName>
    </domain>
</protein>
<comment type="caution">
    <text evidence="12">The sequence shown here is derived from an EMBL/GenBank/DDBJ whole genome shotgun (WGS) entry which is preliminary data.</text>
</comment>
<dbReference type="GO" id="GO:0006189">
    <property type="term" value="P:'de novo' IMP biosynthetic process"/>
    <property type="evidence" value="ECO:0007669"/>
    <property type="project" value="UniProtKB-UniRule"/>
</dbReference>
<comment type="catalytic activity">
    <reaction evidence="9 10">
        <text>IMP + H2O = 5-formamido-1-(5-phospho-D-ribosyl)imidazole-4-carboxamide</text>
        <dbReference type="Rhea" id="RHEA:18445"/>
        <dbReference type="ChEBI" id="CHEBI:15377"/>
        <dbReference type="ChEBI" id="CHEBI:58053"/>
        <dbReference type="ChEBI" id="CHEBI:58467"/>
        <dbReference type="EC" id="3.5.4.10"/>
    </reaction>
</comment>